<feature type="binding site" evidence="8">
    <location>
        <position position="76"/>
    </location>
    <ligand>
        <name>[4Fe-4S] cluster</name>
        <dbReference type="ChEBI" id="CHEBI:49883"/>
        <label>2</label>
        <note>4Fe-4S-S-AdoMet</note>
    </ligand>
</feature>
<comment type="pathway">
    <text evidence="8">Protein modification; protein lipoylation via endogenous pathway; protein N(6)-(lipoyl)lysine from octanoyl-[acyl-carrier-protein]: step 2/2.</text>
</comment>
<dbReference type="UniPathway" id="UPA00538">
    <property type="reaction ID" value="UER00593"/>
</dbReference>
<reference evidence="10 11" key="2">
    <citation type="submission" date="2013-04" db="EMBL/GenBank/DDBJ databases">
        <title>The Genome Sequence of Bilophila wadsworthia 3_1_6.</title>
        <authorList>
            <consortium name="The Broad Institute Genomics Platform"/>
            <person name="Earl A."/>
            <person name="Ward D."/>
            <person name="Feldgarden M."/>
            <person name="Gevers D."/>
            <person name="Sibley C."/>
            <person name="Strauss J."/>
            <person name="Allen-Vercoe E."/>
            <person name="Walker B."/>
            <person name="Young S."/>
            <person name="Zeng Q."/>
            <person name="Gargeya S."/>
            <person name="Fitzgerald M."/>
            <person name="Haas B."/>
            <person name="Abouelleil A."/>
            <person name="Allen A.W."/>
            <person name="Alvarado L."/>
            <person name="Arachchi H.M."/>
            <person name="Berlin A.M."/>
            <person name="Chapman S.B."/>
            <person name="Gainer-Dewar J."/>
            <person name="Goldberg J."/>
            <person name="Griggs A."/>
            <person name="Gujja S."/>
            <person name="Hansen M."/>
            <person name="Howarth C."/>
            <person name="Imamovic A."/>
            <person name="Ireland A."/>
            <person name="Larimer J."/>
            <person name="McCowan C."/>
            <person name="Murphy C."/>
            <person name="Pearson M."/>
            <person name="Poon T.W."/>
            <person name="Priest M."/>
            <person name="Roberts A."/>
            <person name="Saif S."/>
            <person name="Shea T."/>
            <person name="Sisk P."/>
            <person name="Sykes S."/>
            <person name="Wortman J."/>
            <person name="Nusbaum C."/>
            <person name="Birren B."/>
        </authorList>
    </citation>
    <scope>NUCLEOTIDE SEQUENCE [LARGE SCALE GENOMIC DNA]</scope>
    <source>
        <strain evidence="10 11">3_1_6</strain>
    </source>
</reference>
<sequence length="311" mass="34076">MSAPENSKPSLRIPPWLRVKLPCNHTFSDTRALVEGLDLHTVCHSAKCPNMFECFSRKTATFLILGNTCTRNCAFCNIGGGIIHAPDPEEPARVGKAAAALGLRHAVVTSVTRDDLPDGGSAHFAATIRAIRDSGETCPTIEVLIPDFRGSREALRTVMDAEPHIINHNVETPPAHYSRIRPQADYQQSLELLRRVKEAGRVSKSGLMVGLGETDEEVHGVLADLAAAGCDIVTIGQYMRPSQKHHPVERYVHPDIFESYAQKGRELGIPFVFSAPLVRSSYNAEQAYASLLNRQQHMPSEAAEPRGSEQP</sequence>
<feature type="binding site" evidence="8">
    <location>
        <position position="43"/>
    </location>
    <ligand>
        <name>[4Fe-4S] cluster</name>
        <dbReference type="ChEBI" id="CHEBI:49883"/>
        <label>1</label>
    </ligand>
</feature>
<dbReference type="HOGENOM" id="CLU_033144_2_1_7"/>
<dbReference type="InterPro" id="IPR058240">
    <property type="entry name" value="rSAM_sf"/>
</dbReference>
<keyword evidence="1 8" id="KW-0004">4Fe-4S</keyword>
<dbReference type="SFLD" id="SFLDG01058">
    <property type="entry name" value="lipoyl_synthase_like"/>
    <property type="match status" value="1"/>
</dbReference>
<evidence type="ECO:0000256" key="5">
    <source>
        <dbReference type="ARBA" id="ARBA00023004"/>
    </source>
</evidence>
<dbReference type="SFLD" id="SFLDS00029">
    <property type="entry name" value="Radical_SAM"/>
    <property type="match status" value="1"/>
</dbReference>
<evidence type="ECO:0000256" key="2">
    <source>
        <dbReference type="ARBA" id="ARBA00022679"/>
    </source>
</evidence>
<dbReference type="NCBIfam" id="NF009544">
    <property type="entry name" value="PRK12928.1"/>
    <property type="match status" value="1"/>
</dbReference>
<keyword evidence="4 8" id="KW-0479">Metal-binding</keyword>
<keyword evidence="6 8" id="KW-0411">Iron-sulfur</keyword>
<dbReference type="GO" id="GO:0009249">
    <property type="term" value="P:protein lipoylation"/>
    <property type="evidence" value="ECO:0007669"/>
    <property type="project" value="UniProtKB-UniRule"/>
</dbReference>
<dbReference type="GO" id="GO:0046872">
    <property type="term" value="F:metal ion binding"/>
    <property type="evidence" value="ECO:0007669"/>
    <property type="project" value="UniProtKB-KW"/>
</dbReference>
<organism evidence="10 11">
    <name type="scientific">Bilophila wadsworthia (strain 3_1_6)</name>
    <dbReference type="NCBI Taxonomy" id="563192"/>
    <lineage>
        <taxon>Bacteria</taxon>
        <taxon>Pseudomonadati</taxon>
        <taxon>Thermodesulfobacteriota</taxon>
        <taxon>Desulfovibrionia</taxon>
        <taxon>Desulfovibrionales</taxon>
        <taxon>Desulfovibrionaceae</taxon>
        <taxon>Bilophila</taxon>
    </lineage>
</organism>
<keyword evidence="8" id="KW-0963">Cytoplasm</keyword>
<gene>
    <name evidence="8" type="primary">lipA</name>
    <name evidence="10" type="ORF">HMPREF0179_01321</name>
</gene>
<reference evidence="10 11" key="1">
    <citation type="submission" date="2010-10" db="EMBL/GenBank/DDBJ databases">
        <authorList>
            <consortium name="The Broad Institute Genome Sequencing Platform"/>
            <person name="Ward D."/>
            <person name="Earl A."/>
            <person name="Feldgarden M."/>
            <person name="Young S.K."/>
            <person name="Gargeya S."/>
            <person name="Zeng Q."/>
            <person name="Alvarado L."/>
            <person name="Berlin A."/>
            <person name="Bochicchio J."/>
            <person name="Chapman S.B."/>
            <person name="Chen Z."/>
            <person name="Freedman E."/>
            <person name="Gellesch M."/>
            <person name="Goldberg J."/>
            <person name="Griggs A."/>
            <person name="Gujja S."/>
            <person name="Heilman E."/>
            <person name="Heiman D."/>
            <person name="Howarth C."/>
            <person name="Mehta T."/>
            <person name="Neiman D."/>
            <person name="Pearson M."/>
            <person name="Roberts A."/>
            <person name="Saif S."/>
            <person name="Shea T."/>
            <person name="Shenoy N."/>
            <person name="Sisk P."/>
            <person name="Stolte C."/>
            <person name="Sykes S."/>
            <person name="White J."/>
            <person name="Yandava C."/>
            <person name="Allen-Vercoe E."/>
            <person name="Sibley C."/>
            <person name="Ambrose C.E."/>
            <person name="Strauss J."/>
            <person name="Daigneault M."/>
            <person name="Haas B."/>
            <person name="Nusbaum C."/>
            <person name="Birren B."/>
        </authorList>
    </citation>
    <scope>NUCLEOTIDE SEQUENCE [LARGE SCALE GENOMIC DNA]</scope>
    <source>
        <strain evidence="10 11">3_1_6</strain>
    </source>
</reference>
<evidence type="ECO:0000259" key="9">
    <source>
        <dbReference type="PROSITE" id="PS51918"/>
    </source>
</evidence>
<proteinExistence type="inferred from homology"/>
<dbReference type="InterPro" id="IPR003698">
    <property type="entry name" value="Lipoyl_synth"/>
</dbReference>
<comment type="cofactor">
    <cofactor evidence="8">
        <name>[4Fe-4S] cluster</name>
        <dbReference type="ChEBI" id="CHEBI:49883"/>
    </cofactor>
    <text evidence="8">Binds 2 [4Fe-4S] clusters per subunit. One cluster is coordinated with 3 cysteines and an exchangeable S-adenosyl-L-methionine.</text>
</comment>
<dbReference type="CDD" id="cd01335">
    <property type="entry name" value="Radical_SAM"/>
    <property type="match status" value="1"/>
</dbReference>
<feature type="binding site" evidence="8">
    <location>
        <position position="48"/>
    </location>
    <ligand>
        <name>[4Fe-4S] cluster</name>
        <dbReference type="ChEBI" id="CHEBI:49883"/>
        <label>1</label>
    </ligand>
</feature>
<keyword evidence="2 8" id="KW-0808">Transferase</keyword>
<dbReference type="GeneID" id="78086450"/>
<dbReference type="STRING" id="563192.HMPREF0179_01321"/>
<dbReference type="InterPro" id="IPR006638">
    <property type="entry name" value="Elp3/MiaA/NifB-like_rSAM"/>
</dbReference>
<feature type="binding site" evidence="8">
    <location>
        <position position="73"/>
    </location>
    <ligand>
        <name>[4Fe-4S] cluster</name>
        <dbReference type="ChEBI" id="CHEBI:49883"/>
        <label>2</label>
        <note>4Fe-4S-S-AdoMet</note>
    </ligand>
</feature>
<feature type="domain" description="Radical SAM core" evidence="9">
    <location>
        <begin position="55"/>
        <end position="270"/>
    </location>
</feature>
<comment type="subcellular location">
    <subcellularLocation>
        <location evidence="8">Cytoplasm</location>
    </subcellularLocation>
</comment>
<evidence type="ECO:0000256" key="1">
    <source>
        <dbReference type="ARBA" id="ARBA00022485"/>
    </source>
</evidence>
<protein>
    <recommendedName>
        <fullName evidence="8">Lipoyl synthase</fullName>
        <ecNumber evidence="8">2.8.1.8</ecNumber>
    </recommendedName>
    <alternativeName>
        <fullName evidence="8">Lip-syn</fullName>
        <shortName evidence="8">LS</shortName>
    </alternativeName>
    <alternativeName>
        <fullName evidence="8">Lipoate synthase</fullName>
    </alternativeName>
    <alternativeName>
        <fullName evidence="8">Lipoic acid synthase</fullName>
    </alternativeName>
    <alternativeName>
        <fullName evidence="8">Sulfur insertion protein LipA</fullName>
    </alternativeName>
</protein>
<evidence type="ECO:0000313" key="10">
    <source>
        <dbReference type="EMBL" id="EFV44825.2"/>
    </source>
</evidence>
<evidence type="ECO:0000256" key="7">
    <source>
        <dbReference type="ARBA" id="ARBA00047326"/>
    </source>
</evidence>
<dbReference type="Proteomes" id="UP000006034">
    <property type="component" value="Unassembled WGS sequence"/>
</dbReference>
<dbReference type="InterPro" id="IPR031691">
    <property type="entry name" value="LIAS_N"/>
</dbReference>
<comment type="catalytic activity">
    <reaction evidence="7 8">
        <text>[[Fe-S] cluster scaffold protein carrying a second [4Fe-4S](2+) cluster] + N(6)-octanoyl-L-lysyl-[protein] + 2 oxidized [2Fe-2S]-[ferredoxin] + 2 S-adenosyl-L-methionine + 4 H(+) = [[Fe-S] cluster scaffold protein] + N(6)-[(R)-dihydrolipoyl]-L-lysyl-[protein] + 4 Fe(3+) + 2 hydrogen sulfide + 2 5'-deoxyadenosine + 2 L-methionine + 2 reduced [2Fe-2S]-[ferredoxin]</text>
        <dbReference type="Rhea" id="RHEA:16585"/>
        <dbReference type="Rhea" id="RHEA-COMP:9928"/>
        <dbReference type="Rhea" id="RHEA-COMP:10000"/>
        <dbReference type="Rhea" id="RHEA-COMP:10001"/>
        <dbReference type="Rhea" id="RHEA-COMP:10475"/>
        <dbReference type="Rhea" id="RHEA-COMP:14568"/>
        <dbReference type="Rhea" id="RHEA-COMP:14569"/>
        <dbReference type="ChEBI" id="CHEBI:15378"/>
        <dbReference type="ChEBI" id="CHEBI:17319"/>
        <dbReference type="ChEBI" id="CHEBI:29034"/>
        <dbReference type="ChEBI" id="CHEBI:29919"/>
        <dbReference type="ChEBI" id="CHEBI:33722"/>
        <dbReference type="ChEBI" id="CHEBI:33737"/>
        <dbReference type="ChEBI" id="CHEBI:33738"/>
        <dbReference type="ChEBI" id="CHEBI:57844"/>
        <dbReference type="ChEBI" id="CHEBI:59789"/>
        <dbReference type="ChEBI" id="CHEBI:78809"/>
        <dbReference type="ChEBI" id="CHEBI:83100"/>
        <dbReference type="EC" id="2.8.1.8"/>
    </reaction>
</comment>
<dbReference type="InterPro" id="IPR007197">
    <property type="entry name" value="rSAM"/>
</dbReference>
<dbReference type="HAMAP" id="MF_00206">
    <property type="entry name" value="Lipoyl_synth"/>
    <property type="match status" value="1"/>
</dbReference>
<dbReference type="SUPFAM" id="SSF102114">
    <property type="entry name" value="Radical SAM enzymes"/>
    <property type="match status" value="1"/>
</dbReference>
<dbReference type="OrthoDB" id="9787898at2"/>
<name>E5Y558_BILW3</name>
<dbReference type="eggNOG" id="COG0320">
    <property type="taxonomic scope" value="Bacteria"/>
</dbReference>
<dbReference type="EC" id="2.8.1.8" evidence="8"/>
<dbReference type="EMBL" id="ADCP02000001">
    <property type="protein sequence ID" value="EFV44825.2"/>
    <property type="molecule type" value="Genomic_DNA"/>
</dbReference>
<dbReference type="SFLD" id="SFLDF00271">
    <property type="entry name" value="lipoyl_synthase"/>
    <property type="match status" value="1"/>
</dbReference>
<dbReference type="PANTHER" id="PTHR10949">
    <property type="entry name" value="LIPOYL SYNTHASE"/>
    <property type="match status" value="1"/>
</dbReference>
<comment type="caution">
    <text evidence="10">The sequence shown here is derived from an EMBL/GenBank/DDBJ whole genome shotgun (WGS) entry which is preliminary data.</text>
</comment>
<feature type="binding site" evidence="8">
    <location>
        <position position="69"/>
    </location>
    <ligand>
        <name>[4Fe-4S] cluster</name>
        <dbReference type="ChEBI" id="CHEBI:49883"/>
        <label>2</label>
        <note>4Fe-4S-S-AdoMet</note>
    </ligand>
</feature>
<evidence type="ECO:0000256" key="3">
    <source>
        <dbReference type="ARBA" id="ARBA00022691"/>
    </source>
</evidence>
<dbReference type="PIRSF" id="PIRSF005963">
    <property type="entry name" value="Lipoyl_synth"/>
    <property type="match status" value="1"/>
</dbReference>
<dbReference type="NCBIfam" id="TIGR00510">
    <property type="entry name" value="lipA"/>
    <property type="match status" value="1"/>
</dbReference>
<feature type="binding site" evidence="8">
    <location>
        <position position="54"/>
    </location>
    <ligand>
        <name>[4Fe-4S] cluster</name>
        <dbReference type="ChEBI" id="CHEBI:49883"/>
        <label>1</label>
    </ligand>
</feature>
<dbReference type="NCBIfam" id="NF004019">
    <property type="entry name" value="PRK05481.1"/>
    <property type="match status" value="1"/>
</dbReference>
<evidence type="ECO:0000313" key="11">
    <source>
        <dbReference type="Proteomes" id="UP000006034"/>
    </source>
</evidence>
<keyword evidence="5 8" id="KW-0408">Iron</keyword>
<dbReference type="Gene3D" id="3.20.20.70">
    <property type="entry name" value="Aldolase class I"/>
    <property type="match status" value="1"/>
</dbReference>
<comment type="function">
    <text evidence="8">Catalyzes the radical-mediated insertion of two sulfur atoms into the C-6 and C-8 positions of the octanoyl moiety bound to the lipoyl domains of lipoate-dependent enzymes, thereby converting the octanoylated domains into lipoylated derivatives.</text>
</comment>
<feature type="binding site" evidence="8">
    <location>
        <position position="281"/>
    </location>
    <ligand>
        <name>[4Fe-4S] cluster</name>
        <dbReference type="ChEBI" id="CHEBI:49883"/>
        <label>1</label>
    </ligand>
</feature>
<comment type="similarity">
    <text evidence="8">Belongs to the radical SAM superfamily. Lipoyl synthase family.</text>
</comment>
<evidence type="ECO:0000256" key="8">
    <source>
        <dbReference type="HAMAP-Rule" id="MF_00206"/>
    </source>
</evidence>
<dbReference type="InterPro" id="IPR013785">
    <property type="entry name" value="Aldolase_TIM"/>
</dbReference>
<evidence type="ECO:0000256" key="6">
    <source>
        <dbReference type="ARBA" id="ARBA00023014"/>
    </source>
</evidence>
<dbReference type="Pfam" id="PF04055">
    <property type="entry name" value="Radical_SAM"/>
    <property type="match status" value="1"/>
</dbReference>
<dbReference type="SMART" id="SM00729">
    <property type="entry name" value="Elp3"/>
    <property type="match status" value="1"/>
</dbReference>
<dbReference type="GO" id="GO:0005737">
    <property type="term" value="C:cytoplasm"/>
    <property type="evidence" value="ECO:0007669"/>
    <property type="project" value="UniProtKB-SubCell"/>
</dbReference>
<accession>E5Y558</accession>
<dbReference type="RefSeq" id="WP_016360810.1">
    <property type="nucleotide sequence ID" value="NZ_KE150238.1"/>
</dbReference>
<keyword evidence="11" id="KW-1185">Reference proteome</keyword>
<dbReference type="PROSITE" id="PS51918">
    <property type="entry name" value="RADICAL_SAM"/>
    <property type="match status" value="1"/>
</dbReference>
<dbReference type="Pfam" id="PF16881">
    <property type="entry name" value="LIAS_N"/>
    <property type="match status" value="1"/>
</dbReference>
<dbReference type="GO" id="GO:0016992">
    <property type="term" value="F:lipoate synthase activity"/>
    <property type="evidence" value="ECO:0007669"/>
    <property type="project" value="UniProtKB-UniRule"/>
</dbReference>
<dbReference type="AlphaFoldDB" id="E5Y558"/>
<keyword evidence="3 8" id="KW-0949">S-adenosyl-L-methionine</keyword>
<dbReference type="PANTHER" id="PTHR10949:SF0">
    <property type="entry name" value="LIPOYL SYNTHASE, MITOCHONDRIAL"/>
    <property type="match status" value="1"/>
</dbReference>
<dbReference type="GO" id="GO:0051539">
    <property type="term" value="F:4 iron, 4 sulfur cluster binding"/>
    <property type="evidence" value="ECO:0007669"/>
    <property type="project" value="UniProtKB-UniRule"/>
</dbReference>
<evidence type="ECO:0000256" key="4">
    <source>
        <dbReference type="ARBA" id="ARBA00022723"/>
    </source>
</evidence>